<dbReference type="InterPro" id="IPR008920">
    <property type="entry name" value="TF_FadR/GntR_C"/>
</dbReference>
<keyword evidence="6" id="KW-1185">Reference proteome</keyword>
<dbReference type="PANTHER" id="PTHR43537:SF24">
    <property type="entry name" value="GLUCONATE OPERON TRANSCRIPTIONAL REPRESSOR"/>
    <property type="match status" value="1"/>
</dbReference>
<feature type="domain" description="HTH gntR-type" evidence="4">
    <location>
        <begin position="2"/>
        <end position="69"/>
    </location>
</feature>
<evidence type="ECO:0000256" key="1">
    <source>
        <dbReference type="ARBA" id="ARBA00023015"/>
    </source>
</evidence>
<protein>
    <submittedName>
        <fullName evidence="5">FCD domain-containing protein</fullName>
    </submittedName>
</protein>
<dbReference type="OrthoDB" id="7620579at2"/>
<dbReference type="PROSITE" id="PS50949">
    <property type="entry name" value="HTH_GNTR"/>
    <property type="match status" value="1"/>
</dbReference>
<keyword evidence="2" id="KW-0238">DNA-binding</keyword>
<dbReference type="InterPro" id="IPR036388">
    <property type="entry name" value="WH-like_DNA-bd_sf"/>
</dbReference>
<evidence type="ECO:0000256" key="3">
    <source>
        <dbReference type="ARBA" id="ARBA00023163"/>
    </source>
</evidence>
<name>A0A845AAW4_9SPHN</name>
<dbReference type="SUPFAM" id="SSF48008">
    <property type="entry name" value="GntR ligand-binding domain-like"/>
    <property type="match status" value="1"/>
</dbReference>
<dbReference type="Pfam" id="PF00392">
    <property type="entry name" value="GntR"/>
    <property type="match status" value="1"/>
</dbReference>
<dbReference type="AlphaFoldDB" id="A0A845AAW4"/>
<dbReference type="InterPro" id="IPR011711">
    <property type="entry name" value="GntR_C"/>
</dbReference>
<keyword evidence="3" id="KW-0804">Transcription</keyword>
<dbReference type="InterPro" id="IPR036390">
    <property type="entry name" value="WH_DNA-bd_sf"/>
</dbReference>
<dbReference type="Gene3D" id="1.10.10.10">
    <property type="entry name" value="Winged helix-like DNA-binding domain superfamily/Winged helix DNA-binding domain"/>
    <property type="match status" value="1"/>
</dbReference>
<dbReference type="RefSeq" id="WP_160740049.1">
    <property type="nucleotide sequence ID" value="NZ_WTYQ01000005.1"/>
</dbReference>
<evidence type="ECO:0000259" key="4">
    <source>
        <dbReference type="PROSITE" id="PS50949"/>
    </source>
</evidence>
<dbReference type="Pfam" id="PF07729">
    <property type="entry name" value="FCD"/>
    <property type="match status" value="1"/>
</dbReference>
<dbReference type="SMART" id="SM00345">
    <property type="entry name" value="HTH_GNTR"/>
    <property type="match status" value="1"/>
</dbReference>
<dbReference type="SUPFAM" id="SSF46785">
    <property type="entry name" value="Winged helix' DNA-binding domain"/>
    <property type="match status" value="1"/>
</dbReference>
<evidence type="ECO:0000313" key="5">
    <source>
        <dbReference type="EMBL" id="MXP26834.1"/>
    </source>
</evidence>
<dbReference type="InterPro" id="IPR000524">
    <property type="entry name" value="Tscrpt_reg_HTH_GntR"/>
</dbReference>
<proteinExistence type="predicted"/>
<evidence type="ECO:0000313" key="6">
    <source>
        <dbReference type="Proteomes" id="UP000460561"/>
    </source>
</evidence>
<sequence>MSRASEKAYEFIRTRILSGEIKPRTQLKEEDLAKMCGVSRTPVREALRRLEADMLVLRTDTQRSFVPVWSDEEISEIFELRAMLEGHAAERAATRLTPEKMAQLRHLNDLVKQAIVAEPADFDSFVSRNREFHDLILEIADSPRLGRLVALLVEQPILQRTALRYGIEGLLRSHAGHDEIMLAFEAGDGAWAKHVMQSHIRQAFHATIIEDENGRHAADLSDIELYPLGDIDAVA</sequence>
<gene>
    <name evidence="5" type="ORF">GRI39_12410</name>
</gene>
<reference evidence="5 6" key="1">
    <citation type="submission" date="2019-12" db="EMBL/GenBank/DDBJ databases">
        <title>Genomic-based taxomic classification of the family Erythrobacteraceae.</title>
        <authorList>
            <person name="Xu L."/>
        </authorList>
    </citation>
    <scope>NUCLEOTIDE SEQUENCE [LARGE SCALE GENOMIC DNA]</scope>
    <source>
        <strain evidence="5 6">DSM 18604</strain>
    </source>
</reference>
<keyword evidence="1" id="KW-0805">Transcription regulation</keyword>
<dbReference type="GO" id="GO:0003700">
    <property type="term" value="F:DNA-binding transcription factor activity"/>
    <property type="evidence" value="ECO:0007669"/>
    <property type="project" value="InterPro"/>
</dbReference>
<dbReference type="CDD" id="cd07377">
    <property type="entry name" value="WHTH_GntR"/>
    <property type="match status" value="1"/>
</dbReference>
<dbReference type="Proteomes" id="UP000460561">
    <property type="component" value="Unassembled WGS sequence"/>
</dbReference>
<dbReference type="Gene3D" id="1.20.120.530">
    <property type="entry name" value="GntR ligand-binding domain-like"/>
    <property type="match status" value="1"/>
</dbReference>
<dbReference type="PANTHER" id="PTHR43537">
    <property type="entry name" value="TRANSCRIPTIONAL REGULATOR, GNTR FAMILY"/>
    <property type="match status" value="1"/>
</dbReference>
<dbReference type="GO" id="GO:0003677">
    <property type="term" value="F:DNA binding"/>
    <property type="evidence" value="ECO:0007669"/>
    <property type="project" value="UniProtKB-KW"/>
</dbReference>
<accession>A0A845AAW4</accession>
<comment type="caution">
    <text evidence="5">The sequence shown here is derived from an EMBL/GenBank/DDBJ whole genome shotgun (WGS) entry which is preliminary data.</text>
</comment>
<dbReference type="EMBL" id="WTYQ01000005">
    <property type="protein sequence ID" value="MXP26834.1"/>
    <property type="molecule type" value="Genomic_DNA"/>
</dbReference>
<organism evidence="5 6">
    <name type="scientific">Altericroceibacterium indicum</name>
    <dbReference type="NCBI Taxonomy" id="374177"/>
    <lineage>
        <taxon>Bacteria</taxon>
        <taxon>Pseudomonadati</taxon>
        <taxon>Pseudomonadota</taxon>
        <taxon>Alphaproteobacteria</taxon>
        <taxon>Sphingomonadales</taxon>
        <taxon>Erythrobacteraceae</taxon>
        <taxon>Altericroceibacterium</taxon>
    </lineage>
</organism>
<evidence type="ECO:0000256" key="2">
    <source>
        <dbReference type="ARBA" id="ARBA00023125"/>
    </source>
</evidence>
<dbReference type="SMART" id="SM00895">
    <property type="entry name" value="FCD"/>
    <property type="match status" value="1"/>
</dbReference>